<organism evidence="2 3">
    <name type="scientific">Crossiella cryophila</name>
    <dbReference type="NCBI Taxonomy" id="43355"/>
    <lineage>
        <taxon>Bacteria</taxon>
        <taxon>Bacillati</taxon>
        <taxon>Actinomycetota</taxon>
        <taxon>Actinomycetes</taxon>
        <taxon>Pseudonocardiales</taxon>
        <taxon>Pseudonocardiaceae</taxon>
        <taxon>Crossiella</taxon>
    </lineage>
</organism>
<reference evidence="2 3" key="1">
    <citation type="submission" date="2020-08" db="EMBL/GenBank/DDBJ databases">
        <title>Sequencing the genomes of 1000 actinobacteria strains.</title>
        <authorList>
            <person name="Klenk H.-P."/>
        </authorList>
    </citation>
    <scope>NUCLEOTIDE SEQUENCE [LARGE SCALE GENOMIC DNA]</scope>
    <source>
        <strain evidence="2 3">DSM 44230</strain>
    </source>
</reference>
<keyword evidence="3" id="KW-1185">Reference proteome</keyword>
<evidence type="ECO:0000256" key="1">
    <source>
        <dbReference type="ARBA" id="ARBA00005721"/>
    </source>
</evidence>
<dbReference type="AlphaFoldDB" id="A0A7W7FU30"/>
<dbReference type="Proteomes" id="UP000533598">
    <property type="component" value="Unassembled WGS sequence"/>
</dbReference>
<name>A0A7W7FU30_9PSEU</name>
<dbReference type="EMBL" id="JACHMH010000001">
    <property type="protein sequence ID" value="MBB4677033.1"/>
    <property type="molecule type" value="Genomic_DNA"/>
</dbReference>
<dbReference type="RefSeq" id="WP_185002896.1">
    <property type="nucleotide sequence ID" value="NZ_BAAAUI010000002.1"/>
</dbReference>
<proteinExistence type="inferred from homology"/>
<gene>
    <name evidence="2" type="ORF">HNR67_003151</name>
</gene>
<accession>A0A7W7FU30</accession>
<sequence>MSQEDPGERGGLSIDPGVLRKVVEHSADGVPGTLRVPRKLAGLGLGEHGSSARITLSGNEIDVRLDLALCYPAPVRSTVDAVRVAVGDEVERITGYRVRVVDVTVSALLPETRARVE</sequence>
<evidence type="ECO:0000313" key="2">
    <source>
        <dbReference type="EMBL" id="MBB4677033.1"/>
    </source>
</evidence>
<dbReference type="InterPro" id="IPR005531">
    <property type="entry name" value="Asp23"/>
</dbReference>
<protein>
    <submittedName>
        <fullName evidence="2">Putative alkaline shock family protein YloU</fullName>
    </submittedName>
</protein>
<comment type="caution">
    <text evidence="2">The sequence shown here is derived from an EMBL/GenBank/DDBJ whole genome shotgun (WGS) entry which is preliminary data.</text>
</comment>
<evidence type="ECO:0000313" key="3">
    <source>
        <dbReference type="Proteomes" id="UP000533598"/>
    </source>
</evidence>
<dbReference type="Pfam" id="PF03780">
    <property type="entry name" value="Asp23"/>
    <property type="match status" value="1"/>
</dbReference>
<comment type="similarity">
    <text evidence="1">Belongs to the asp23 family.</text>
</comment>